<dbReference type="KEGG" id="sgn:SGRA_2390"/>
<feature type="signal peptide" evidence="1">
    <location>
        <begin position="1"/>
        <end position="21"/>
    </location>
</feature>
<dbReference type="OrthoDB" id="9811006at2"/>
<name>H6L4U4_SAPGL</name>
<dbReference type="SUPFAM" id="SSF101874">
    <property type="entry name" value="YceI-like"/>
    <property type="match status" value="1"/>
</dbReference>
<dbReference type="InterPro" id="IPR007372">
    <property type="entry name" value="Lipid/polyisoprenoid-bd_YceI"/>
</dbReference>
<dbReference type="eggNOG" id="COG2353">
    <property type="taxonomic scope" value="Bacteria"/>
</dbReference>
<dbReference type="InterPro" id="IPR036761">
    <property type="entry name" value="TTHA0802/YceI-like_sf"/>
</dbReference>
<accession>H6L4U4</accession>
<dbReference type="Pfam" id="PF04264">
    <property type="entry name" value="YceI"/>
    <property type="match status" value="1"/>
</dbReference>
<dbReference type="PANTHER" id="PTHR34406">
    <property type="entry name" value="PROTEIN YCEI"/>
    <property type="match status" value="1"/>
</dbReference>
<feature type="domain" description="Lipid/polyisoprenoid-binding YceI-like" evidence="2">
    <location>
        <begin position="13"/>
        <end position="167"/>
    </location>
</feature>
<dbReference type="AlphaFoldDB" id="H6L4U4"/>
<proteinExistence type="predicted"/>
<organism evidence="3 4">
    <name type="scientific">Saprospira grandis (strain Lewin)</name>
    <dbReference type="NCBI Taxonomy" id="984262"/>
    <lineage>
        <taxon>Bacteria</taxon>
        <taxon>Pseudomonadati</taxon>
        <taxon>Bacteroidota</taxon>
        <taxon>Saprospiria</taxon>
        <taxon>Saprospirales</taxon>
        <taxon>Saprospiraceae</taxon>
        <taxon>Saprospira</taxon>
    </lineage>
</organism>
<feature type="chain" id="PRO_5003603901" evidence="1">
    <location>
        <begin position="22"/>
        <end position="168"/>
    </location>
</feature>
<keyword evidence="1" id="KW-0732">Signal</keyword>
<dbReference type="Proteomes" id="UP000007519">
    <property type="component" value="Chromosome"/>
</dbReference>
<reference evidence="3 4" key="1">
    <citation type="journal article" date="2012" name="Stand. Genomic Sci.">
        <title>Complete genome sequencing and analysis of Saprospira grandis str. Lewin, a predatory marine bacterium.</title>
        <authorList>
            <person name="Saw J.H."/>
            <person name="Yuryev A."/>
            <person name="Kanbe M."/>
            <person name="Hou S."/>
            <person name="Young A.G."/>
            <person name="Aizawa S."/>
            <person name="Alam M."/>
        </authorList>
    </citation>
    <scope>NUCLEOTIDE SEQUENCE [LARGE SCALE GENOMIC DNA]</scope>
    <source>
        <strain evidence="3 4">Lewin</strain>
    </source>
</reference>
<dbReference type="STRING" id="984262.SGRA_2390"/>
<sequence length="168" mass="19116">MKQLWLSLSLLFMLSSLTAQSSITFKIKNAGFTVPGSFSDFKTEIKYDKKVPRQSYFNGSVQVKSIDTDNNARDKHLRNEDFFEVDTYPEMSFQSTAVSEVSANRLKIAGNLKIKNVSKKVVFDVKVSEKNGKTVFDTELQINRRDFEVGGSSWTLANKLTLFLHIEQ</sequence>
<evidence type="ECO:0000313" key="4">
    <source>
        <dbReference type="Proteomes" id="UP000007519"/>
    </source>
</evidence>
<protein>
    <submittedName>
        <fullName evidence="3">YceI family protein</fullName>
    </submittedName>
</protein>
<dbReference type="SMART" id="SM00867">
    <property type="entry name" value="YceI"/>
    <property type="match status" value="1"/>
</dbReference>
<evidence type="ECO:0000313" key="3">
    <source>
        <dbReference type="EMBL" id="AFC25119.1"/>
    </source>
</evidence>
<dbReference type="PANTHER" id="PTHR34406:SF1">
    <property type="entry name" value="PROTEIN YCEI"/>
    <property type="match status" value="1"/>
</dbReference>
<dbReference type="EMBL" id="CP002831">
    <property type="protein sequence ID" value="AFC25119.1"/>
    <property type="molecule type" value="Genomic_DNA"/>
</dbReference>
<evidence type="ECO:0000259" key="2">
    <source>
        <dbReference type="SMART" id="SM00867"/>
    </source>
</evidence>
<gene>
    <name evidence="3" type="ordered locus">SGRA_2390</name>
</gene>
<dbReference type="Gene3D" id="2.40.128.110">
    <property type="entry name" value="Lipid/polyisoprenoid-binding, YceI-like"/>
    <property type="match status" value="1"/>
</dbReference>
<dbReference type="HOGENOM" id="CLU_071003_5_2_10"/>
<dbReference type="RefSeq" id="WP_015692734.1">
    <property type="nucleotide sequence ID" value="NC_016940.1"/>
</dbReference>
<keyword evidence="4" id="KW-1185">Reference proteome</keyword>
<evidence type="ECO:0000256" key="1">
    <source>
        <dbReference type="SAM" id="SignalP"/>
    </source>
</evidence>